<dbReference type="GO" id="GO:0008270">
    <property type="term" value="F:zinc ion binding"/>
    <property type="evidence" value="ECO:0007669"/>
    <property type="project" value="InterPro"/>
</dbReference>
<keyword evidence="3" id="KW-1185">Reference proteome</keyword>
<dbReference type="AlphaFoldDB" id="A0A9W6Y2K6"/>
<reference evidence="2" key="1">
    <citation type="submission" date="2023-04" db="EMBL/GenBank/DDBJ databases">
        <title>Phytophthora fragariaefolia NBRC 109709.</title>
        <authorList>
            <person name="Ichikawa N."/>
            <person name="Sato H."/>
            <person name="Tonouchi N."/>
        </authorList>
    </citation>
    <scope>NUCLEOTIDE SEQUENCE</scope>
    <source>
        <strain evidence="2">NBRC 109709</strain>
    </source>
</reference>
<protein>
    <submittedName>
        <fullName evidence="2">Unnamed protein product</fullName>
    </submittedName>
</protein>
<evidence type="ECO:0000256" key="1">
    <source>
        <dbReference type="SAM" id="MobiDB-lite"/>
    </source>
</evidence>
<dbReference type="EMBL" id="BSXT01002770">
    <property type="protein sequence ID" value="GMF50739.1"/>
    <property type="molecule type" value="Genomic_DNA"/>
</dbReference>
<name>A0A9W6Y2K6_9STRA</name>
<comment type="caution">
    <text evidence="2">The sequence shown here is derived from an EMBL/GenBank/DDBJ whole genome shotgun (WGS) entry which is preliminary data.</text>
</comment>
<feature type="compositionally biased region" description="Basic and acidic residues" evidence="1">
    <location>
        <begin position="181"/>
        <end position="193"/>
    </location>
</feature>
<feature type="region of interest" description="Disordered" evidence="1">
    <location>
        <begin position="243"/>
        <end position="265"/>
    </location>
</feature>
<dbReference type="SUPFAM" id="SSF57756">
    <property type="entry name" value="Retrovirus zinc finger-like domains"/>
    <property type="match status" value="1"/>
</dbReference>
<dbReference type="GO" id="GO:0003676">
    <property type="term" value="F:nucleic acid binding"/>
    <property type="evidence" value="ECO:0007669"/>
    <property type="project" value="InterPro"/>
</dbReference>
<feature type="region of interest" description="Disordered" evidence="1">
    <location>
        <begin position="143"/>
        <end position="209"/>
    </location>
</feature>
<evidence type="ECO:0000313" key="2">
    <source>
        <dbReference type="EMBL" id="GMF50739.1"/>
    </source>
</evidence>
<feature type="compositionally biased region" description="Polar residues" evidence="1">
    <location>
        <begin position="143"/>
        <end position="164"/>
    </location>
</feature>
<sequence>MRRASSRIRAEVERNCIEQPSGRGLVDAFFAGMSNSWSATLFRGHNPVTLNAAVNAALDQVGEYGEGYGVGLGVAMAQHDQRAEATGHTPTTTTTMIGNGTQFLGGGNLGSVLTGYEGLSFSAGEPPRYNTDGRLIVMAQSTPVPDTSTSYRHASSPNQQATHSYRTDSHGGGKPARRAGKTLEIEGRGKEQRSQLQPQPSGGAGFSVPPATKDGDMCFYCHQLGHHSHECDFKRADLEEDSPIVDQKGDGNNSSAAGTGNARRASILIQDGRKVGMARLARQERESAETTQTGGVENPQLHVHFVDDRDVVMTRDGDPGAHFEAVGVPTDVSGTDSQTKVTRDMEQQVDELLAAAQASVHSETKAEDSALPTRLSGDTTAVMTRQLQPNNEEAGASPTEVTAAFAEETERRDEDTTRVLRVRAVQERRAVAEAEGIAIRQRKAEKRQERTKRRDERRSAKMDAVGLPITAEAIATVTSTRAGTQTEKVLAPGVTAEADVVMPEPDRPFREAMQWSARAVEATGELRSRQHTLERGLVQLAEVEAAGGTTGRTSRWWSGWRE</sequence>
<dbReference type="OrthoDB" id="10680985at2759"/>
<dbReference type="Proteomes" id="UP001165121">
    <property type="component" value="Unassembled WGS sequence"/>
</dbReference>
<dbReference type="InterPro" id="IPR036875">
    <property type="entry name" value="Znf_CCHC_sf"/>
</dbReference>
<proteinExistence type="predicted"/>
<gene>
    <name evidence="2" type="ORF">Pfra01_002030400</name>
</gene>
<evidence type="ECO:0000313" key="3">
    <source>
        <dbReference type="Proteomes" id="UP001165121"/>
    </source>
</evidence>
<organism evidence="2 3">
    <name type="scientific">Phytophthora fragariaefolia</name>
    <dbReference type="NCBI Taxonomy" id="1490495"/>
    <lineage>
        <taxon>Eukaryota</taxon>
        <taxon>Sar</taxon>
        <taxon>Stramenopiles</taxon>
        <taxon>Oomycota</taxon>
        <taxon>Peronosporomycetes</taxon>
        <taxon>Peronosporales</taxon>
        <taxon>Peronosporaceae</taxon>
        <taxon>Phytophthora</taxon>
    </lineage>
</organism>
<accession>A0A9W6Y2K6</accession>